<protein>
    <submittedName>
        <fullName evidence="2">Uncharacterized protein</fullName>
    </submittedName>
</protein>
<gene>
    <name evidence="2" type="ORF">LX64_02612</name>
</gene>
<keyword evidence="1" id="KW-0812">Transmembrane</keyword>
<proteinExistence type="predicted"/>
<comment type="caution">
    <text evidence="2">The sequence shown here is derived from an EMBL/GenBank/DDBJ whole genome shotgun (WGS) entry which is preliminary data.</text>
</comment>
<accession>A0A327QP26</accession>
<organism evidence="2 3">
    <name type="scientific">Chitinophaga skermanii</name>
    <dbReference type="NCBI Taxonomy" id="331697"/>
    <lineage>
        <taxon>Bacteria</taxon>
        <taxon>Pseudomonadati</taxon>
        <taxon>Bacteroidota</taxon>
        <taxon>Chitinophagia</taxon>
        <taxon>Chitinophagales</taxon>
        <taxon>Chitinophagaceae</taxon>
        <taxon>Chitinophaga</taxon>
    </lineage>
</organism>
<keyword evidence="1" id="KW-1133">Transmembrane helix</keyword>
<keyword evidence="1" id="KW-0472">Membrane</keyword>
<dbReference type="Proteomes" id="UP000249547">
    <property type="component" value="Unassembled WGS sequence"/>
</dbReference>
<evidence type="ECO:0000256" key="1">
    <source>
        <dbReference type="SAM" id="Phobius"/>
    </source>
</evidence>
<keyword evidence="3" id="KW-1185">Reference proteome</keyword>
<name>A0A327QP26_9BACT</name>
<dbReference type="EMBL" id="QLLL01000004">
    <property type="protein sequence ID" value="RAJ05454.1"/>
    <property type="molecule type" value="Genomic_DNA"/>
</dbReference>
<evidence type="ECO:0000313" key="3">
    <source>
        <dbReference type="Proteomes" id="UP000249547"/>
    </source>
</evidence>
<sequence length="116" mass="12805">MEYPVISCAQCGSTSLKRHPKSFDWALCEHCGSTVVIREPQPVTKTVIKTVQQPARRRTSNQFKGGPKGMLGMVSAILGAIGIMYCVTEDNYTYFLLFCGLICVSIALLMMVNKPK</sequence>
<feature type="transmembrane region" description="Helical" evidence="1">
    <location>
        <begin position="91"/>
        <end position="112"/>
    </location>
</feature>
<dbReference type="AlphaFoldDB" id="A0A327QP26"/>
<reference evidence="2 3" key="1">
    <citation type="submission" date="2018-06" db="EMBL/GenBank/DDBJ databases">
        <title>Genomic Encyclopedia of Archaeal and Bacterial Type Strains, Phase II (KMG-II): from individual species to whole genera.</title>
        <authorList>
            <person name="Goeker M."/>
        </authorList>
    </citation>
    <scope>NUCLEOTIDE SEQUENCE [LARGE SCALE GENOMIC DNA]</scope>
    <source>
        <strain evidence="2 3">DSM 23857</strain>
    </source>
</reference>
<evidence type="ECO:0000313" key="2">
    <source>
        <dbReference type="EMBL" id="RAJ05454.1"/>
    </source>
</evidence>
<feature type="transmembrane region" description="Helical" evidence="1">
    <location>
        <begin position="66"/>
        <end position="85"/>
    </location>
</feature>